<dbReference type="InterPro" id="IPR007061">
    <property type="entry name" value="MST-like"/>
</dbReference>
<evidence type="ECO:0000313" key="1">
    <source>
        <dbReference type="EMBL" id="NHN55439.1"/>
    </source>
</evidence>
<dbReference type="Gene3D" id="1.20.120.450">
    <property type="entry name" value="dinb family like domain"/>
    <property type="match status" value="1"/>
</dbReference>
<comment type="caution">
    <text evidence="1">The sequence shown here is derived from an EMBL/GenBank/DDBJ whole genome shotgun (WGS) entry which is preliminary data.</text>
</comment>
<dbReference type="Pfam" id="PF04978">
    <property type="entry name" value="MST"/>
    <property type="match status" value="1"/>
</dbReference>
<dbReference type="InterPro" id="IPR034660">
    <property type="entry name" value="DinB/YfiT-like"/>
</dbReference>
<reference evidence="1" key="1">
    <citation type="submission" date="2020-03" db="EMBL/GenBank/DDBJ databases">
        <title>Draft sequencing of Calidifontibacter sp. DB0510.</title>
        <authorList>
            <person name="Kim D.-U."/>
        </authorList>
    </citation>
    <scope>NUCLEOTIDE SEQUENCE</scope>
    <source>
        <strain evidence="1">DB0510</strain>
    </source>
</reference>
<dbReference type="Proteomes" id="UP000744769">
    <property type="component" value="Unassembled WGS sequence"/>
</dbReference>
<accession>A0A967AYL5</accession>
<dbReference type="AlphaFoldDB" id="A0A967AYL5"/>
<dbReference type="RefSeq" id="WP_166194982.1">
    <property type="nucleotide sequence ID" value="NZ_JAAOIV010000004.1"/>
</dbReference>
<name>A0A967AYL5_9MICO</name>
<proteinExistence type="predicted"/>
<protein>
    <submittedName>
        <fullName evidence="1">DUF664 domain-containing protein</fullName>
    </submittedName>
</protein>
<gene>
    <name evidence="1" type="ORF">G9U51_06535</name>
</gene>
<dbReference type="SUPFAM" id="SSF109854">
    <property type="entry name" value="DinB/YfiT-like putative metalloenzymes"/>
    <property type="match status" value="1"/>
</dbReference>
<keyword evidence="2" id="KW-1185">Reference proteome</keyword>
<evidence type="ECO:0000313" key="2">
    <source>
        <dbReference type="Proteomes" id="UP000744769"/>
    </source>
</evidence>
<dbReference type="EMBL" id="JAAOIV010000004">
    <property type="protein sequence ID" value="NHN55439.1"/>
    <property type="molecule type" value="Genomic_DNA"/>
</dbReference>
<organism evidence="1 2">
    <name type="scientific">Metallococcus carri</name>
    <dbReference type="NCBI Taxonomy" id="1656884"/>
    <lineage>
        <taxon>Bacteria</taxon>
        <taxon>Bacillati</taxon>
        <taxon>Actinomycetota</taxon>
        <taxon>Actinomycetes</taxon>
        <taxon>Micrococcales</taxon>
        <taxon>Dermacoccaceae</taxon>
        <taxon>Metallococcus</taxon>
    </lineage>
</organism>
<sequence length="196" mass="21497">MPAHVPSLTTEPELLGAYINQQLDGIRGAAYGLTEEQAHATPTKSTLSIAALVNHVTNASNSWLDRVEAAPGEPTKIASADEAAAQYAAEWNPTESLAELDASVQQLQQRVTDVCGRVDMTTEVPVPSDAPWWPKDTQTWQVRWVLLHLVEEVARHAGHADIIRESIDGATMYELKAGLEGWPETDWLKPWAPDRA</sequence>